<evidence type="ECO:0000313" key="1">
    <source>
        <dbReference type="EMBL" id="CAG1846118.1"/>
    </source>
</evidence>
<dbReference type="InParanoid" id="A0A804JFQ7"/>
<protein>
    <submittedName>
        <fullName evidence="1">(wild Malaysian banana) hypothetical protein</fullName>
    </submittedName>
</protein>
<dbReference type="EMBL" id="HG996471">
    <property type="protein sequence ID" value="CAG1846118.1"/>
    <property type="molecule type" value="Genomic_DNA"/>
</dbReference>
<organism evidence="2 3">
    <name type="scientific">Musa acuminata subsp. malaccensis</name>
    <name type="common">Wild banana</name>
    <name type="synonym">Musa malaccensis</name>
    <dbReference type="NCBI Taxonomy" id="214687"/>
    <lineage>
        <taxon>Eukaryota</taxon>
        <taxon>Viridiplantae</taxon>
        <taxon>Streptophyta</taxon>
        <taxon>Embryophyta</taxon>
        <taxon>Tracheophyta</taxon>
        <taxon>Spermatophyta</taxon>
        <taxon>Magnoliopsida</taxon>
        <taxon>Liliopsida</taxon>
        <taxon>Zingiberales</taxon>
        <taxon>Musaceae</taxon>
        <taxon>Musa</taxon>
    </lineage>
</organism>
<dbReference type="Proteomes" id="UP000012960">
    <property type="component" value="Unplaced"/>
</dbReference>
<reference evidence="1" key="1">
    <citation type="submission" date="2021-03" db="EMBL/GenBank/DDBJ databases">
        <authorList>
            <consortium name="Genoscope - CEA"/>
            <person name="William W."/>
        </authorList>
    </citation>
    <scope>NUCLEOTIDE SEQUENCE</scope>
    <source>
        <strain evidence="1">Doubled-haploid Pahang</strain>
    </source>
</reference>
<evidence type="ECO:0000313" key="2">
    <source>
        <dbReference type="EnsemblPlants" id="Ma06_p13140.1"/>
    </source>
</evidence>
<gene>
    <name evidence="1" type="ORF">GSMUA_159130.1</name>
</gene>
<accession>A0A804JFQ7</accession>
<name>A0A804JFQ7_MUSAM</name>
<evidence type="ECO:0000313" key="3">
    <source>
        <dbReference type="Proteomes" id="UP000012960"/>
    </source>
</evidence>
<proteinExistence type="predicted"/>
<sequence length="68" mass="8154">MCRSKIAVNVFFSSPHRRPFCPFPLVVHWRNKLWIRIPLPQILRVCQSRNLRLPWKRATSIAGIQPYR</sequence>
<keyword evidence="3" id="KW-1185">Reference proteome</keyword>
<dbReference type="AlphaFoldDB" id="A0A804JFQ7"/>
<reference evidence="2" key="2">
    <citation type="submission" date="2021-05" db="UniProtKB">
        <authorList>
            <consortium name="EnsemblPlants"/>
        </authorList>
    </citation>
    <scope>IDENTIFICATION</scope>
    <source>
        <strain evidence="2">subsp. malaccensis</strain>
    </source>
</reference>
<dbReference type="EnsemblPlants" id="Ma06_t13140.1">
    <property type="protein sequence ID" value="Ma06_p13140.1"/>
    <property type="gene ID" value="Ma06_g13140"/>
</dbReference>
<dbReference type="Gramene" id="Ma06_t13140.1">
    <property type="protein sequence ID" value="Ma06_p13140.1"/>
    <property type="gene ID" value="Ma06_g13140"/>
</dbReference>